<dbReference type="Proteomes" id="UP000536275">
    <property type="component" value="Unassembled WGS sequence"/>
</dbReference>
<organism evidence="7 8">
    <name type="scientific">Candida albicans</name>
    <name type="common">Yeast</name>
    <dbReference type="NCBI Taxonomy" id="5476"/>
    <lineage>
        <taxon>Eukaryota</taxon>
        <taxon>Fungi</taxon>
        <taxon>Dikarya</taxon>
        <taxon>Ascomycota</taxon>
        <taxon>Saccharomycotina</taxon>
        <taxon>Pichiomycetes</taxon>
        <taxon>Debaryomycetaceae</taxon>
        <taxon>Candida/Lodderomyces clade</taxon>
        <taxon>Candida</taxon>
    </lineage>
</organism>
<evidence type="ECO:0000313" key="8">
    <source>
        <dbReference type="Proteomes" id="UP000536275"/>
    </source>
</evidence>
<dbReference type="GO" id="GO:0030620">
    <property type="term" value="F:U2 snRNA binding"/>
    <property type="evidence" value="ECO:0007669"/>
    <property type="project" value="InterPro"/>
</dbReference>
<keyword evidence="2" id="KW-0433">Leucine-rich repeat</keyword>
<evidence type="ECO:0000313" key="7">
    <source>
        <dbReference type="EMBL" id="KAF6071575.1"/>
    </source>
</evidence>
<evidence type="ECO:0000256" key="1">
    <source>
        <dbReference type="ARBA" id="ARBA00004123"/>
    </source>
</evidence>
<dbReference type="GO" id="GO:0000398">
    <property type="term" value="P:mRNA splicing, via spliceosome"/>
    <property type="evidence" value="ECO:0007669"/>
    <property type="project" value="EnsemblFungi"/>
</dbReference>
<dbReference type="SMR" id="A0A8H6C1Y1"/>
<dbReference type="GO" id="GO:0005686">
    <property type="term" value="C:U2 snRNP"/>
    <property type="evidence" value="ECO:0007669"/>
    <property type="project" value="EnsemblFungi"/>
</dbReference>
<comment type="subcellular location">
    <subcellularLocation>
        <location evidence="1">Nucleus</location>
    </subcellularLocation>
</comment>
<dbReference type="InterPro" id="IPR032675">
    <property type="entry name" value="LRR_dom_sf"/>
</dbReference>
<sequence>MRLTAQVINEAPEILNPEGKLTLLLRDLQITELENLAITQNKYQVIDLSNNDLISLGNIPKRFNNLQCLLLSNNNISYIDDESFPSDNHITSITLFNNNIYQFQKSFKDKFPKLETLILLGNPITEMENYRYFIIWLIPSLKVLDFKKVKQAERKTSEDMFGTNRDEFNSLAQQMFKNENTEIKLDGKSDRQVKNFVKKMTDEERQQLLKKLETATSIEEIERIENDLKEGAV</sequence>
<evidence type="ECO:0000256" key="3">
    <source>
        <dbReference type="ARBA" id="ARBA00022737"/>
    </source>
</evidence>
<dbReference type="Pfam" id="PF14580">
    <property type="entry name" value="LRR_9"/>
    <property type="match status" value="1"/>
</dbReference>
<proteinExistence type="inferred from homology"/>
<dbReference type="SUPFAM" id="SSF52058">
    <property type="entry name" value="L domain-like"/>
    <property type="match status" value="1"/>
</dbReference>
<dbReference type="GO" id="GO:0000974">
    <property type="term" value="C:Prp19 complex"/>
    <property type="evidence" value="ECO:0007669"/>
    <property type="project" value="EnsemblFungi"/>
</dbReference>
<evidence type="ECO:0000256" key="6">
    <source>
        <dbReference type="ARBA" id="ARBA00024238"/>
    </source>
</evidence>
<name>A0A8H6C1Y1_CANAX</name>
<dbReference type="GO" id="GO:0071004">
    <property type="term" value="C:U2-type prespliceosome"/>
    <property type="evidence" value="ECO:0007669"/>
    <property type="project" value="EnsemblFungi"/>
</dbReference>
<dbReference type="OMA" id="PNYREYM"/>
<evidence type="ECO:0000256" key="4">
    <source>
        <dbReference type="ARBA" id="ARBA00023242"/>
    </source>
</evidence>
<dbReference type="EMBL" id="JABWAD010000016">
    <property type="protein sequence ID" value="KAF6071575.1"/>
    <property type="molecule type" value="Genomic_DNA"/>
</dbReference>
<protein>
    <recommendedName>
        <fullName evidence="6">U2 small nuclear ribonucleoprotein A'</fullName>
    </recommendedName>
</protein>
<dbReference type="PANTHER" id="PTHR10552:SF6">
    <property type="entry name" value="U2 SMALL NUCLEAR RIBONUCLEOPROTEIN A"/>
    <property type="match status" value="1"/>
</dbReference>
<dbReference type="Gene3D" id="3.80.10.10">
    <property type="entry name" value="Ribonuclease Inhibitor"/>
    <property type="match status" value="1"/>
</dbReference>
<evidence type="ECO:0000256" key="5">
    <source>
        <dbReference type="ARBA" id="ARBA00024196"/>
    </source>
</evidence>
<dbReference type="InterPro" id="IPR001611">
    <property type="entry name" value="Leu-rich_rpt"/>
</dbReference>
<reference evidence="7 8" key="1">
    <citation type="submission" date="2020-03" db="EMBL/GenBank/DDBJ databases">
        <title>FDA dAtabase for Regulatory Grade micrObial Sequences (FDA-ARGOS): Supporting development and validation of Infectious Disease Dx tests.</title>
        <authorList>
            <person name="Campos J."/>
            <person name="Goldberg B."/>
            <person name="Tallon L."/>
            <person name="Sadzewicz L."/>
            <person name="Vavikolanu K."/>
            <person name="Mehta A."/>
            <person name="Aluvathingal J."/>
            <person name="Nadendla S."/>
            <person name="Nandy P."/>
            <person name="Geyer C."/>
            <person name="Yan Y."/>
            <person name="Sichtig H."/>
        </authorList>
    </citation>
    <scope>NUCLEOTIDE SEQUENCE [LARGE SCALE GENOMIC DNA]</scope>
    <source>
        <strain evidence="7 8">FDAARGOS_656</strain>
    </source>
</reference>
<dbReference type="AlphaFoldDB" id="A0A8H6C1Y1"/>
<gene>
    <name evidence="7" type="ORF">FOB64_001299</name>
</gene>
<comment type="similarity">
    <text evidence="5">Belongs to the U2 small nuclear ribonucleoprotein A family.</text>
</comment>
<accession>A0A8H6C1Y1</accession>
<keyword evidence="4" id="KW-0539">Nucleus</keyword>
<dbReference type="PROSITE" id="PS51450">
    <property type="entry name" value="LRR"/>
    <property type="match status" value="1"/>
</dbReference>
<dbReference type="FunFam" id="3.80.10.10:FF:001728">
    <property type="entry name" value="Component of U2 snRNP, putative"/>
    <property type="match status" value="1"/>
</dbReference>
<dbReference type="InterPro" id="IPR044640">
    <property type="entry name" value="RU2A"/>
</dbReference>
<comment type="caution">
    <text evidence="7">The sequence shown here is derived from an EMBL/GenBank/DDBJ whole genome shotgun (WGS) entry which is preliminary data.</text>
</comment>
<keyword evidence="3" id="KW-0677">Repeat</keyword>
<evidence type="ECO:0000256" key="2">
    <source>
        <dbReference type="ARBA" id="ARBA00022614"/>
    </source>
</evidence>
<dbReference type="PANTHER" id="PTHR10552">
    <property type="entry name" value="U2 SMALL NUCLEAR RIBONUCLEOPROTEIN A"/>
    <property type="match status" value="1"/>
</dbReference>